<dbReference type="STRING" id="1120918.SAMN05216249_11231"/>
<organism evidence="2 3">
    <name type="scientific">Acetitomaculum ruminis DSM 5522</name>
    <dbReference type="NCBI Taxonomy" id="1120918"/>
    <lineage>
        <taxon>Bacteria</taxon>
        <taxon>Bacillati</taxon>
        <taxon>Bacillota</taxon>
        <taxon>Clostridia</taxon>
        <taxon>Lachnospirales</taxon>
        <taxon>Lachnospiraceae</taxon>
        <taxon>Acetitomaculum</taxon>
    </lineage>
</organism>
<feature type="signal peptide" evidence="1">
    <location>
        <begin position="1"/>
        <end position="24"/>
    </location>
</feature>
<protein>
    <submittedName>
        <fullName evidence="2">Uncharacterized protein</fullName>
    </submittedName>
</protein>
<dbReference type="Proteomes" id="UP000198838">
    <property type="component" value="Unassembled WGS sequence"/>
</dbReference>
<proteinExistence type="predicted"/>
<dbReference type="RefSeq" id="WP_092872856.1">
    <property type="nucleotide sequence ID" value="NZ_FOJY01000012.1"/>
</dbReference>
<accession>A0A1I0YZ25</accession>
<keyword evidence="1" id="KW-0732">Signal</keyword>
<feature type="chain" id="PRO_5011452461" evidence="1">
    <location>
        <begin position="25"/>
        <end position="162"/>
    </location>
</feature>
<evidence type="ECO:0000313" key="2">
    <source>
        <dbReference type="EMBL" id="SFB18689.1"/>
    </source>
</evidence>
<name>A0A1I0YZ25_9FIRM</name>
<dbReference type="EMBL" id="FOJY01000012">
    <property type="protein sequence ID" value="SFB18689.1"/>
    <property type="molecule type" value="Genomic_DNA"/>
</dbReference>
<dbReference type="AlphaFoldDB" id="A0A1I0YZ25"/>
<reference evidence="2 3" key="1">
    <citation type="submission" date="2016-10" db="EMBL/GenBank/DDBJ databases">
        <authorList>
            <person name="de Groot N.N."/>
        </authorList>
    </citation>
    <scope>NUCLEOTIDE SEQUENCE [LARGE SCALE GENOMIC DNA]</scope>
    <source>
        <strain evidence="2 3">DSM 5522</strain>
    </source>
</reference>
<evidence type="ECO:0000256" key="1">
    <source>
        <dbReference type="SAM" id="SignalP"/>
    </source>
</evidence>
<evidence type="ECO:0000313" key="3">
    <source>
        <dbReference type="Proteomes" id="UP000198838"/>
    </source>
</evidence>
<dbReference type="OrthoDB" id="9802028at2"/>
<keyword evidence="3" id="KW-1185">Reference proteome</keyword>
<gene>
    <name evidence="2" type="ORF">SAMN05216249_11231</name>
</gene>
<sequence length="162" mass="17332">MFKKKSLIILTLIMTVSFSNVSFASGRCDEVNKQNAIVKAANGVQLISTTVKDKDGNKYTVYGSSGASGKTATIRTEYDVTYIGDGKSSKKVYGYTKTLGAKASVCMSGGAKNTLGKTGVKKSGKSNYYQPSTKYMYNVTSITTGHSFSCNGKSYSGSTSWY</sequence>